<proteinExistence type="predicted"/>
<dbReference type="Proteomes" id="UP000663570">
    <property type="component" value="Chromosome"/>
</dbReference>
<organism evidence="3 4">
    <name type="scientific">Niveibacterium microcysteis</name>
    <dbReference type="NCBI Taxonomy" id="2811415"/>
    <lineage>
        <taxon>Bacteria</taxon>
        <taxon>Pseudomonadati</taxon>
        <taxon>Pseudomonadota</taxon>
        <taxon>Betaproteobacteria</taxon>
        <taxon>Rhodocyclales</taxon>
        <taxon>Rhodocyclaceae</taxon>
        <taxon>Niveibacterium</taxon>
    </lineage>
</organism>
<reference evidence="3 4" key="1">
    <citation type="submission" date="2021-02" db="EMBL/GenBank/DDBJ databases">
        <title>Niveibacterium changnyeongensis HC41.</title>
        <authorList>
            <person name="Kang M."/>
        </authorList>
    </citation>
    <scope>NUCLEOTIDE SEQUENCE [LARGE SCALE GENOMIC DNA]</scope>
    <source>
        <strain evidence="3 4">HC41</strain>
    </source>
</reference>
<keyword evidence="2" id="KW-0812">Transmembrane</keyword>
<evidence type="ECO:0000256" key="1">
    <source>
        <dbReference type="SAM" id="MobiDB-lite"/>
    </source>
</evidence>
<feature type="region of interest" description="Disordered" evidence="1">
    <location>
        <begin position="51"/>
        <end position="72"/>
    </location>
</feature>
<accession>A0ABX7M220</accession>
<dbReference type="RefSeq" id="WP_206253068.1">
    <property type="nucleotide sequence ID" value="NZ_CP071060.1"/>
</dbReference>
<sequence length="72" mass="7818">MYIAAIAWIYVALMAAIGAQSVIGGVMTFLGFTLPLALFLWLAGTGARRRRQAEREAQAETLTPPNDPPQSR</sequence>
<evidence type="ECO:0000256" key="2">
    <source>
        <dbReference type="SAM" id="Phobius"/>
    </source>
</evidence>
<dbReference type="EMBL" id="CP071060">
    <property type="protein sequence ID" value="QSI75476.1"/>
    <property type="molecule type" value="Genomic_DNA"/>
</dbReference>
<keyword evidence="4" id="KW-1185">Reference proteome</keyword>
<protein>
    <recommendedName>
        <fullName evidence="5">Transmembrane protein</fullName>
    </recommendedName>
</protein>
<evidence type="ECO:0008006" key="5">
    <source>
        <dbReference type="Google" id="ProtNLM"/>
    </source>
</evidence>
<gene>
    <name evidence="3" type="ORF">JY500_13305</name>
</gene>
<evidence type="ECO:0000313" key="3">
    <source>
        <dbReference type="EMBL" id="QSI75476.1"/>
    </source>
</evidence>
<feature type="transmembrane region" description="Helical" evidence="2">
    <location>
        <begin position="29"/>
        <end position="47"/>
    </location>
</feature>
<name>A0ABX7M220_9RHOO</name>
<evidence type="ECO:0000313" key="4">
    <source>
        <dbReference type="Proteomes" id="UP000663570"/>
    </source>
</evidence>
<keyword evidence="2" id="KW-1133">Transmembrane helix</keyword>
<keyword evidence="2" id="KW-0472">Membrane</keyword>